<organism evidence="2">
    <name type="scientific">groundwater metagenome</name>
    <dbReference type="NCBI Taxonomy" id="717931"/>
    <lineage>
        <taxon>unclassified sequences</taxon>
        <taxon>metagenomes</taxon>
        <taxon>ecological metagenomes</taxon>
    </lineage>
</organism>
<name>A0A098E6R3_9ZZZZ</name>
<protein>
    <submittedName>
        <fullName evidence="2">Uncharacterized protein</fullName>
    </submittedName>
</protein>
<evidence type="ECO:0000256" key="1">
    <source>
        <dbReference type="SAM" id="MobiDB-lite"/>
    </source>
</evidence>
<feature type="region of interest" description="Disordered" evidence="1">
    <location>
        <begin position="1"/>
        <end position="43"/>
    </location>
</feature>
<sequence>MYEGHKKHFIEQKNKNESKIQTNRNQENPRKREIIEKVQIQKR</sequence>
<gene>
    <name evidence="2" type="ORF">MSIBF_A1170003</name>
</gene>
<feature type="compositionally biased region" description="Basic and acidic residues" evidence="1">
    <location>
        <begin position="9"/>
        <end position="18"/>
    </location>
</feature>
<accession>A0A098E6R3</accession>
<dbReference type="EMBL" id="CCXY01000021">
    <property type="protein sequence ID" value="CEG11114.1"/>
    <property type="molecule type" value="Genomic_DNA"/>
</dbReference>
<reference evidence="2" key="1">
    <citation type="submission" date="2014-09" db="EMBL/GenBank/DDBJ databases">
        <authorList>
            <person name="Probst J Alexander"/>
        </authorList>
    </citation>
    <scope>NUCLEOTIDE SEQUENCE</scope>
</reference>
<evidence type="ECO:0000313" key="2">
    <source>
        <dbReference type="EMBL" id="CEG11114.1"/>
    </source>
</evidence>
<proteinExistence type="predicted"/>
<dbReference type="AlphaFoldDB" id="A0A098E6R3"/>
<feature type="compositionally biased region" description="Basic and acidic residues" evidence="1">
    <location>
        <begin position="27"/>
        <end position="36"/>
    </location>
</feature>